<gene>
    <name evidence="2" type="ORF">ACHAXA_002512</name>
</gene>
<feature type="compositionally biased region" description="Basic and acidic residues" evidence="1">
    <location>
        <begin position="71"/>
        <end position="84"/>
    </location>
</feature>
<reference evidence="2 3" key="1">
    <citation type="submission" date="2024-10" db="EMBL/GenBank/DDBJ databases">
        <title>Updated reference genomes for cyclostephanoid diatoms.</title>
        <authorList>
            <person name="Roberts W.R."/>
            <person name="Alverson A.J."/>
        </authorList>
    </citation>
    <scope>NUCLEOTIDE SEQUENCE [LARGE SCALE GENOMIC DNA]</scope>
    <source>
        <strain evidence="2 3">AJA228-03</strain>
    </source>
</reference>
<feature type="compositionally biased region" description="Polar residues" evidence="1">
    <location>
        <begin position="15"/>
        <end position="38"/>
    </location>
</feature>
<dbReference type="InterPro" id="IPR036770">
    <property type="entry name" value="Ankyrin_rpt-contain_sf"/>
</dbReference>
<evidence type="ECO:0000256" key="1">
    <source>
        <dbReference type="SAM" id="MobiDB-lite"/>
    </source>
</evidence>
<sequence>MGYEEVETVLPVNFATRQDQAPEQSKATAESGSVQDSDMASAVPAKKRGRRSRVSLWRENRTKYLTRKSKKELETQSASDEKSKSTIAKKNPKSKPESKSRKSSRFSLFTIKSADSNATAVASNTSKSKNVSQSTADAKEELPAIDTSASPPMPTTMQEGRHSPTDSAGTSLTVNSCGEEKADTAQPDESIKADEFFVEVGDEENQYTMQIPSAPDRDYEQSKKEEAVLSPLSKSRSLFSIIKSTRSFNGTTEYDQALSTVSPAAPPEIPSKLSPMFPATAAPAIATALSSDGEASVQTSNSIKSTKSTIFSNIKLSKSNDNKSSKALVVAKDHALEAVDTPEEVNTNTNSEALALVDHASNAKWVKKVSLSIGGYSTSFTVSDPMAAFKDALDVAGSDEGLCQQAKELDGIHANDDYEGDDRDYDDNPTRLFMFIQQRAWSSASAQLQSHPEEAKIWVYRKAMPEKAPNVPDADENKEALVVQHTSLVVHDGRETAKFRWRLLPLHAAIVLGAPSEVIHEIIRAYPNAAQKADERGSLPVHLASSRLDVDPEGEKVVLELLKTYPDSIDVLDRRGRTPPELAKLARSRKEVDEQRKTKSCNSNSNQIATGKNLDEQLKLADKASENAQRKDDDDRSVKSSLSGRFQQMLRKSKSSDSVSRRKKKKKMNKQEDDSEISGLTLVKSVDRGYDDEPAADDVRMTEDLGPGFAFLRTSKNQTTEEDVERELRKEESHVGVKKLIISHEYQLPANSPRCSDSPMNIPLPNSFSLGDDMSLPVSMERMGSTSKSVTIAEELNVDHEADIIEDQDTNEGLLILLEKAAENAGRRGMDVTKFIKILEDEWVTDVEALRRIDGRTLDELLPLMLSRELQQLIHHADSIDNKFLEDRGRGRSPTKKKKKKRSIRRIKKSPSMTDRHRQPMMHLDAPLAPICEGEENSHLTLYNDDNGMGGDEDKQDESAADTTEEQDKDDEKISEDSMENLETRQRHADLILKARKAFPTREALEDCIQLRRDEVEAAVNSAFDVDKETLERAALADEEVRKLLPLRLVLPTMADLEEMVLVLQKHKEIAMKEMNDDLIRQLTSEIEELQGQIDLERCYRAAKRPKGILKRTERS</sequence>
<dbReference type="AlphaFoldDB" id="A0ABD3SD97"/>
<organism evidence="2 3">
    <name type="scientific">Cyclostephanos tholiformis</name>
    <dbReference type="NCBI Taxonomy" id="382380"/>
    <lineage>
        <taxon>Eukaryota</taxon>
        <taxon>Sar</taxon>
        <taxon>Stramenopiles</taxon>
        <taxon>Ochrophyta</taxon>
        <taxon>Bacillariophyta</taxon>
        <taxon>Coscinodiscophyceae</taxon>
        <taxon>Thalassiosirophycidae</taxon>
        <taxon>Stephanodiscales</taxon>
        <taxon>Stephanodiscaceae</taxon>
        <taxon>Cyclostephanos</taxon>
    </lineage>
</organism>
<proteinExistence type="predicted"/>
<feature type="compositionally biased region" description="Basic residues" evidence="1">
    <location>
        <begin position="891"/>
        <end position="909"/>
    </location>
</feature>
<feature type="compositionally biased region" description="Basic and acidic residues" evidence="1">
    <location>
        <begin position="613"/>
        <end position="638"/>
    </location>
</feature>
<dbReference type="Gene3D" id="1.25.40.20">
    <property type="entry name" value="Ankyrin repeat-containing domain"/>
    <property type="match status" value="1"/>
</dbReference>
<feature type="compositionally biased region" description="Polar residues" evidence="1">
    <location>
        <begin position="113"/>
        <end position="136"/>
    </location>
</feature>
<dbReference type="Proteomes" id="UP001530377">
    <property type="component" value="Unassembled WGS sequence"/>
</dbReference>
<accession>A0ABD3SD97</accession>
<name>A0ABD3SD97_9STRA</name>
<comment type="caution">
    <text evidence="2">The sequence shown here is derived from an EMBL/GenBank/DDBJ whole genome shotgun (WGS) entry which is preliminary data.</text>
</comment>
<feature type="compositionally biased region" description="Basic and acidic residues" evidence="1">
    <location>
        <begin position="588"/>
        <end position="597"/>
    </location>
</feature>
<evidence type="ECO:0000313" key="3">
    <source>
        <dbReference type="Proteomes" id="UP001530377"/>
    </source>
</evidence>
<feature type="compositionally biased region" description="Polar residues" evidence="1">
    <location>
        <begin position="600"/>
        <end position="610"/>
    </location>
</feature>
<feature type="compositionally biased region" description="Acidic residues" evidence="1">
    <location>
        <begin position="954"/>
        <end position="969"/>
    </location>
</feature>
<dbReference type="EMBL" id="JALLPB020000064">
    <property type="protein sequence ID" value="KAL3822494.1"/>
    <property type="molecule type" value="Genomic_DNA"/>
</dbReference>
<feature type="compositionally biased region" description="Polar residues" evidence="1">
    <location>
        <begin position="165"/>
        <end position="176"/>
    </location>
</feature>
<feature type="region of interest" description="Disordered" evidence="1">
    <location>
        <begin position="571"/>
        <end position="680"/>
    </location>
</feature>
<evidence type="ECO:0000313" key="2">
    <source>
        <dbReference type="EMBL" id="KAL3822494.1"/>
    </source>
</evidence>
<protein>
    <submittedName>
        <fullName evidence="2">Uncharacterized protein</fullName>
    </submittedName>
</protein>
<feature type="region of interest" description="Disordered" evidence="1">
    <location>
        <begin position="939"/>
        <end position="983"/>
    </location>
</feature>
<feature type="compositionally biased region" description="Basic and acidic residues" evidence="1">
    <location>
        <begin position="970"/>
        <end position="983"/>
    </location>
</feature>
<keyword evidence="3" id="KW-1185">Reference proteome</keyword>
<feature type="compositionally biased region" description="Polar residues" evidence="1">
    <location>
        <begin position="147"/>
        <end position="158"/>
    </location>
</feature>
<feature type="compositionally biased region" description="Basic and acidic residues" evidence="1">
    <location>
        <begin position="178"/>
        <end position="191"/>
    </location>
</feature>
<feature type="region of interest" description="Disordered" evidence="1">
    <location>
        <begin position="1"/>
        <end position="191"/>
    </location>
</feature>
<feature type="region of interest" description="Disordered" evidence="1">
    <location>
        <begin position="885"/>
        <end position="921"/>
    </location>
</feature>